<dbReference type="Pfam" id="PF17657">
    <property type="entry name" value="DNA_pol3_finger"/>
    <property type="match status" value="1"/>
</dbReference>
<reference evidence="12" key="2">
    <citation type="journal article" date="2021" name="PeerJ">
        <title>Extensive microbial diversity within the chicken gut microbiome revealed by metagenomics and culture.</title>
        <authorList>
            <person name="Gilroy R."/>
            <person name="Ravi A."/>
            <person name="Getino M."/>
            <person name="Pursley I."/>
            <person name="Horton D.L."/>
            <person name="Alikhan N.F."/>
            <person name="Baker D."/>
            <person name="Gharbi K."/>
            <person name="Hall N."/>
            <person name="Watson M."/>
            <person name="Adriaenssens E.M."/>
            <person name="Foster-Nyarko E."/>
            <person name="Jarju S."/>
            <person name="Secka A."/>
            <person name="Antonio M."/>
            <person name="Oren A."/>
            <person name="Chaudhuri R.R."/>
            <person name="La Ragione R."/>
            <person name="Hildebrand F."/>
            <person name="Pallen M.J."/>
        </authorList>
    </citation>
    <scope>NUCLEOTIDE SEQUENCE</scope>
    <source>
        <strain evidence="12">17113</strain>
    </source>
</reference>
<reference evidence="12" key="1">
    <citation type="submission" date="2020-10" db="EMBL/GenBank/DDBJ databases">
        <authorList>
            <person name="Gilroy R."/>
        </authorList>
    </citation>
    <scope>NUCLEOTIDE SEQUENCE</scope>
    <source>
        <strain evidence="12">17113</strain>
    </source>
</reference>
<protein>
    <recommendedName>
        <fullName evidence="4">DNA polymerase III subunit alpha</fullName>
        <ecNumber evidence="3">2.7.7.7</ecNumber>
    </recommendedName>
</protein>
<comment type="catalytic activity">
    <reaction evidence="10">
        <text>DNA(n) + a 2'-deoxyribonucleoside 5'-triphosphate = DNA(n+1) + diphosphate</text>
        <dbReference type="Rhea" id="RHEA:22508"/>
        <dbReference type="Rhea" id="RHEA-COMP:17339"/>
        <dbReference type="Rhea" id="RHEA-COMP:17340"/>
        <dbReference type="ChEBI" id="CHEBI:33019"/>
        <dbReference type="ChEBI" id="CHEBI:61560"/>
        <dbReference type="ChEBI" id="CHEBI:173112"/>
        <dbReference type="EC" id="2.7.7.7"/>
    </reaction>
</comment>
<dbReference type="GO" id="GO:0003676">
    <property type="term" value="F:nucleic acid binding"/>
    <property type="evidence" value="ECO:0007669"/>
    <property type="project" value="InterPro"/>
</dbReference>
<accession>A0A9D9DFK7</accession>
<keyword evidence="7" id="KW-0235">DNA replication</keyword>
<dbReference type="Pfam" id="PF14579">
    <property type="entry name" value="HHH_6"/>
    <property type="match status" value="1"/>
</dbReference>
<evidence type="ECO:0000256" key="5">
    <source>
        <dbReference type="ARBA" id="ARBA00022679"/>
    </source>
</evidence>
<dbReference type="CDD" id="cd04485">
    <property type="entry name" value="DnaE_OBF"/>
    <property type="match status" value="1"/>
</dbReference>
<feature type="domain" description="Polymerase/histidinol phosphatase N-terminal" evidence="11">
    <location>
        <begin position="4"/>
        <end position="71"/>
    </location>
</feature>
<dbReference type="GO" id="GO:0008408">
    <property type="term" value="F:3'-5' exonuclease activity"/>
    <property type="evidence" value="ECO:0007669"/>
    <property type="project" value="InterPro"/>
</dbReference>
<comment type="caution">
    <text evidence="12">The sequence shown here is derived from an EMBL/GenBank/DDBJ whole genome shotgun (WGS) entry which is preliminary data.</text>
</comment>
<evidence type="ECO:0000256" key="10">
    <source>
        <dbReference type="ARBA" id="ARBA00049244"/>
    </source>
</evidence>
<evidence type="ECO:0000313" key="13">
    <source>
        <dbReference type="Proteomes" id="UP000823634"/>
    </source>
</evidence>
<dbReference type="InterPro" id="IPR011708">
    <property type="entry name" value="DNA_pol3_alpha_NTPase_dom"/>
</dbReference>
<evidence type="ECO:0000256" key="3">
    <source>
        <dbReference type="ARBA" id="ARBA00012417"/>
    </source>
</evidence>
<dbReference type="EC" id="2.7.7.7" evidence="3"/>
<dbReference type="Pfam" id="PF02811">
    <property type="entry name" value="PHP"/>
    <property type="match status" value="1"/>
</dbReference>
<evidence type="ECO:0000256" key="8">
    <source>
        <dbReference type="ARBA" id="ARBA00022932"/>
    </source>
</evidence>
<evidence type="ECO:0000256" key="6">
    <source>
        <dbReference type="ARBA" id="ARBA00022695"/>
    </source>
</evidence>
<name>A0A9D9DFK7_9FIRM</name>
<dbReference type="EMBL" id="JADINA010000010">
    <property type="protein sequence ID" value="MBO8425937.1"/>
    <property type="molecule type" value="Genomic_DNA"/>
</dbReference>
<gene>
    <name evidence="12" type="ORF">IAC61_01270</name>
</gene>
<dbReference type="Pfam" id="PF07733">
    <property type="entry name" value="DNA_pol3_alpha"/>
    <property type="match status" value="1"/>
</dbReference>
<dbReference type="InterPro" id="IPR041931">
    <property type="entry name" value="DNA_pol3_alpha_thumb_dom"/>
</dbReference>
<evidence type="ECO:0000256" key="2">
    <source>
        <dbReference type="ARBA" id="ARBA00009496"/>
    </source>
</evidence>
<evidence type="ECO:0000256" key="9">
    <source>
        <dbReference type="ARBA" id="ARBA00025611"/>
    </source>
</evidence>
<keyword evidence="5" id="KW-0808">Transferase</keyword>
<organism evidence="12 13">
    <name type="scientific">Candidatus Alloenteromonas pullistercoris</name>
    <dbReference type="NCBI Taxonomy" id="2840785"/>
    <lineage>
        <taxon>Bacteria</taxon>
        <taxon>Bacillati</taxon>
        <taxon>Bacillota</taxon>
        <taxon>Bacillota incertae sedis</taxon>
        <taxon>Candidatus Alloenteromonas</taxon>
    </lineage>
</organism>
<dbReference type="AlphaFoldDB" id="A0A9D9DFK7"/>
<sequence length="1001" mass="111365">MKLLPLHVRSSHSFLASSLSPRIMAGMAKKRGFPFLSVTDEGRLSAIAEIDERAFELGIKPLIGMDIRAEGLLFTLFAKDEDGYENLLLLEHQNGLSGVDLPSLSSHSKGLVAVFCFEFGRQEEYESPAFPGKLSRVAMSFPRFYLGIPYSSKDPSLRDFVRRFSLDYPYETIAFPLIRYLRRQDAILLELLKAIEDNAKLEIDSLEGDECYLEDGEAAAYYSEQELSSCLSLANACSSFTLKRKRGGLPRFDCPEGFDSESYLREKAYAGLKAKSPNFGSEYANRMEKELSIIHSMGYDDYFLIVDDYVRFAKSQGILVGPGRGSSGASLVAYALGIVKSDPIKHGLLFERFLNPSRRSMPDIDVDFADYRRDEVVAYIKRKYGEERVGKILALQNFQSRLAIRSVGKALGYGEKDISYVCSFLQDDVGLRESYKTNRRFAALIDSDPYYRRLLHFALKIEGLPRLGGLHPAGIVINDSPLFEKLPCLNDDGTEVAQLEMGYLEDQGFLKMDLLSLKNLRLIEDTIKAVKEHKGVAIDAESIPYDDKEAISVIASGREMGLFQLESEGMKRTILQIKPDCFEDVVAAIALYRPGPKENIPHYAKRKAGSEAVEPLCQEAEPILRPTYGIIVYQEQVMAIAVKMAGFNLSEADDFRRAISKKDPLKMAMMRERFVDGCLKNGVSRQNGEKTFAYIERFANYGFNKAHSVCYAILTCQMAYLKAHHPLEFYSAILGDCALGDARFKAIKSEMRFLGAKLLPPSIDSPHLSFSPEGERSIRLSLSCIKGLKRDLPSSIIAERRKGAFEDIFEFAKRLAPYGLELTDLVALIDAGALDCLNKNRTALRLSAPSAIDYASLFLGGGILLSLSLPKPALVDASQNREEELLAEQRSLGAMISGSPLEGKEEVMRERGLSDLSGLQSRYFKVACIVSGLRQIKSSRGKPMAFLSAGDGDNEAEFVVFPDLFDSAAPKLKVGEKLEIDGETRTRDNKPSFVATAIKPL</sequence>
<dbReference type="InterPro" id="IPR004365">
    <property type="entry name" value="NA-bd_OB_tRNA"/>
</dbReference>
<dbReference type="InterPro" id="IPR003141">
    <property type="entry name" value="Pol/His_phosphatase_N"/>
</dbReference>
<dbReference type="Gene3D" id="3.20.20.140">
    <property type="entry name" value="Metal-dependent hydrolases"/>
    <property type="match status" value="1"/>
</dbReference>
<comment type="subcellular location">
    <subcellularLocation>
        <location evidence="1">Cytoplasm</location>
    </subcellularLocation>
</comment>
<evidence type="ECO:0000259" key="11">
    <source>
        <dbReference type="SMART" id="SM00481"/>
    </source>
</evidence>
<evidence type="ECO:0000256" key="7">
    <source>
        <dbReference type="ARBA" id="ARBA00022705"/>
    </source>
</evidence>
<dbReference type="InterPro" id="IPR004805">
    <property type="entry name" value="DnaE2/DnaE/PolC"/>
</dbReference>
<dbReference type="NCBIfam" id="TIGR00594">
    <property type="entry name" value="polc"/>
    <property type="match status" value="1"/>
</dbReference>
<dbReference type="GO" id="GO:0003887">
    <property type="term" value="F:DNA-directed DNA polymerase activity"/>
    <property type="evidence" value="ECO:0007669"/>
    <property type="project" value="UniProtKB-KW"/>
</dbReference>
<proteinExistence type="inferred from homology"/>
<dbReference type="Proteomes" id="UP000823634">
    <property type="component" value="Unassembled WGS sequence"/>
</dbReference>
<dbReference type="InterPro" id="IPR029460">
    <property type="entry name" value="DNAPol_HHH"/>
</dbReference>
<dbReference type="SMART" id="SM00481">
    <property type="entry name" value="POLIIIAc"/>
    <property type="match status" value="1"/>
</dbReference>
<comment type="function">
    <text evidence="9">DNA polymerase III is a complex, multichain enzyme responsible for most of the replicative synthesis in bacteria. This DNA polymerase also exhibits 3' to 5' exonuclease activity. The alpha chain is the DNA polymerase.</text>
</comment>
<keyword evidence="6" id="KW-0548">Nucleotidyltransferase</keyword>
<dbReference type="PANTHER" id="PTHR32294:SF0">
    <property type="entry name" value="DNA POLYMERASE III SUBUNIT ALPHA"/>
    <property type="match status" value="1"/>
</dbReference>
<dbReference type="InterPro" id="IPR040982">
    <property type="entry name" value="DNA_pol3_finger"/>
</dbReference>
<evidence type="ECO:0000256" key="4">
    <source>
        <dbReference type="ARBA" id="ARBA00019114"/>
    </source>
</evidence>
<dbReference type="InterPro" id="IPR004013">
    <property type="entry name" value="PHP_dom"/>
</dbReference>
<dbReference type="Gene3D" id="1.10.10.1600">
    <property type="entry name" value="Bacterial DNA polymerase III alpha subunit, thumb domain"/>
    <property type="match status" value="1"/>
</dbReference>
<dbReference type="PANTHER" id="PTHR32294">
    <property type="entry name" value="DNA POLYMERASE III SUBUNIT ALPHA"/>
    <property type="match status" value="1"/>
</dbReference>
<evidence type="ECO:0000313" key="12">
    <source>
        <dbReference type="EMBL" id="MBO8425937.1"/>
    </source>
</evidence>
<dbReference type="Gene3D" id="1.10.150.870">
    <property type="match status" value="1"/>
</dbReference>
<dbReference type="GO" id="GO:0005737">
    <property type="term" value="C:cytoplasm"/>
    <property type="evidence" value="ECO:0007669"/>
    <property type="project" value="UniProtKB-SubCell"/>
</dbReference>
<dbReference type="Pfam" id="PF01336">
    <property type="entry name" value="tRNA_anti-codon"/>
    <property type="match status" value="1"/>
</dbReference>
<keyword evidence="8" id="KW-0239">DNA-directed DNA polymerase</keyword>
<dbReference type="GO" id="GO:0006260">
    <property type="term" value="P:DNA replication"/>
    <property type="evidence" value="ECO:0007669"/>
    <property type="project" value="UniProtKB-KW"/>
</dbReference>
<evidence type="ECO:0000256" key="1">
    <source>
        <dbReference type="ARBA" id="ARBA00004496"/>
    </source>
</evidence>
<comment type="similarity">
    <text evidence="2">Belongs to the DNA polymerase type-C family. DnaE subfamily.</text>
</comment>